<evidence type="ECO:0000313" key="1">
    <source>
        <dbReference type="EMBL" id="DAD56024.1"/>
    </source>
</evidence>
<dbReference type="EMBL" id="BK029940">
    <property type="protein sequence ID" value="DAD56024.1"/>
    <property type="molecule type" value="Genomic_DNA"/>
</dbReference>
<organism evidence="1">
    <name type="scientific">Bacteriophage sp</name>
    <dbReference type="NCBI Taxonomy" id="38018"/>
    <lineage>
        <taxon>Viruses</taxon>
    </lineage>
</organism>
<name>A0A8D9UHV7_9VIRU</name>
<proteinExistence type="predicted"/>
<reference evidence="1" key="1">
    <citation type="journal article" date="2021" name="Proc. Natl. Acad. Sci. U.S.A.">
        <title>A Catalog of Tens of Thousands of Viruses from Human Metagenomes Reveals Hidden Associations with Chronic Diseases.</title>
        <authorList>
            <person name="Tisza M.J."/>
            <person name="Buck C.B."/>
        </authorList>
    </citation>
    <scope>NUCLEOTIDE SEQUENCE</scope>
    <source>
        <strain evidence="1">CtOZu12</strain>
    </source>
</reference>
<sequence length="43" mass="5022">MIKAHQINSLVKFAQQEGVFAGFLFNFRDDEDITNNVTYWLSI</sequence>
<accession>A0A8D9UHV7</accession>
<protein>
    <submittedName>
        <fullName evidence="1">Uncharacterized protein</fullName>
    </submittedName>
</protein>